<dbReference type="InterPro" id="IPR032693">
    <property type="entry name" value="YtkA-like_dom"/>
</dbReference>
<gene>
    <name evidence="3" type="ORF">H4683_003492</name>
</gene>
<sequence>MNKLLGSSVMIFMLLVMSACTANTTNPSNTAQLVGVEILLNEEISPNQATELKVQITQGQENVEDADDVQFEIWRVSGKDPSEMSKAQHEKDGVYSIKKTFQDNGVYYVQAHVTARDIHVMPKTVVIVGDVSEEELNSIKEVPQNKEKNHEHGHDH</sequence>
<dbReference type="RefSeq" id="WP_192600017.1">
    <property type="nucleotide sequence ID" value="NZ_JADBEL010000025.1"/>
</dbReference>
<accession>A0A927R5R9</accession>
<evidence type="ECO:0000259" key="2">
    <source>
        <dbReference type="Pfam" id="PF13115"/>
    </source>
</evidence>
<organism evidence="3 4">
    <name type="scientific">Sporosarcina limicola</name>
    <dbReference type="NCBI Taxonomy" id="34101"/>
    <lineage>
        <taxon>Bacteria</taxon>
        <taxon>Bacillati</taxon>
        <taxon>Bacillota</taxon>
        <taxon>Bacilli</taxon>
        <taxon>Bacillales</taxon>
        <taxon>Caryophanaceae</taxon>
        <taxon>Sporosarcina</taxon>
    </lineage>
</organism>
<dbReference type="PROSITE" id="PS51257">
    <property type="entry name" value="PROKAR_LIPOPROTEIN"/>
    <property type="match status" value="1"/>
</dbReference>
<feature type="chain" id="PRO_5036735109" description="YtkA-like domain-containing protein" evidence="1">
    <location>
        <begin position="23"/>
        <end position="156"/>
    </location>
</feature>
<evidence type="ECO:0000313" key="4">
    <source>
        <dbReference type="Proteomes" id="UP000658225"/>
    </source>
</evidence>
<dbReference type="AlphaFoldDB" id="A0A927R5R9"/>
<feature type="domain" description="YtkA-like" evidence="2">
    <location>
        <begin position="34"/>
        <end position="112"/>
    </location>
</feature>
<protein>
    <recommendedName>
        <fullName evidence="2">YtkA-like domain-containing protein</fullName>
    </recommendedName>
</protein>
<proteinExistence type="predicted"/>
<dbReference type="Proteomes" id="UP000658225">
    <property type="component" value="Unassembled WGS sequence"/>
</dbReference>
<feature type="signal peptide" evidence="1">
    <location>
        <begin position="1"/>
        <end position="22"/>
    </location>
</feature>
<keyword evidence="4" id="KW-1185">Reference proteome</keyword>
<evidence type="ECO:0000256" key="1">
    <source>
        <dbReference type="SAM" id="SignalP"/>
    </source>
</evidence>
<evidence type="ECO:0000313" key="3">
    <source>
        <dbReference type="EMBL" id="MBE1556368.1"/>
    </source>
</evidence>
<dbReference type="EMBL" id="JADBEL010000025">
    <property type="protein sequence ID" value="MBE1556368.1"/>
    <property type="molecule type" value="Genomic_DNA"/>
</dbReference>
<name>A0A927R5R9_9BACL</name>
<comment type="caution">
    <text evidence="3">The sequence shown here is derived from an EMBL/GenBank/DDBJ whole genome shotgun (WGS) entry which is preliminary data.</text>
</comment>
<dbReference type="Pfam" id="PF13115">
    <property type="entry name" value="YtkA"/>
    <property type="match status" value="1"/>
</dbReference>
<keyword evidence="1" id="KW-0732">Signal</keyword>
<reference evidence="3" key="1">
    <citation type="submission" date="2020-10" db="EMBL/GenBank/DDBJ databases">
        <title>Genomic Encyclopedia of Type Strains, Phase IV (KMG-IV): sequencing the most valuable type-strain genomes for metagenomic binning, comparative biology and taxonomic classification.</title>
        <authorList>
            <person name="Goeker M."/>
        </authorList>
    </citation>
    <scope>NUCLEOTIDE SEQUENCE</scope>
    <source>
        <strain evidence="3">DSM 13886</strain>
    </source>
</reference>